<sequence length="142" mass="16822">MSSFNSLFRKLFRLGPQIPQKPFNHNRNPFKAKKPWPPDMSKMSHTYQFRLEKKYKKRLAMKWLKPGWMKWTRIAQIGVPTAVLIYGVLFMDFSNDPLNRGGEQPFQWIRGKFWGALDNIWTPAPERHTQFKTANLKEAPSK</sequence>
<protein>
    <submittedName>
        <fullName evidence="1">Uncharacterized protein</fullName>
    </submittedName>
</protein>
<keyword evidence="2" id="KW-1185">Reference proteome</keyword>
<evidence type="ECO:0000313" key="1">
    <source>
        <dbReference type="EMBL" id="KAF2205197.1"/>
    </source>
</evidence>
<proteinExistence type="predicted"/>
<evidence type="ECO:0000313" key="2">
    <source>
        <dbReference type="Proteomes" id="UP000799536"/>
    </source>
</evidence>
<gene>
    <name evidence="1" type="ORF">GQ43DRAFT_386269</name>
</gene>
<dbReference type="OrthoDB" id="5278907at2759"/>
<reference evidence="1" key="1">
    <citation type="journal article" date="2020" name="Stud. Mycol.">
        <title>101 Dothideomycetes genomes: a test case for predicting lifestyles and emergence of pathogens.</title>
        <authorList>
            <person name="Haridas S."/>
            <person name="Albert R."/>
            <person name="Binder M."/>
            <person name="Bloem J."/>
            <person name="Labutti K."/>
            <person name="Salamov A."/>
            <person name="Andreopoulos B."/>
            <person name="Baker S."/>
            <person name="Barry K."/>
            <person name="Bills G."/>
            <person name="Bluhm B."/>
            <person name="Cannon C."/>
            <person name="Castanera R."/>
            <person name="Culley D."/>
            <person name="Daum C."/>
            <person name="Ezra D."/>
            <person name="Gonzalez J."/>
            <person name="Henrissat B."/>
            <person name="Kuo A."/>
            <person name="Liang C."/>
            <person name="Lipzen A."/>
            <person name="Lutzoni F."/>
            <person name="Magnuson J."/>
            <person name="Mondo S."/>
            <person name="Nolan M."/>
            <person name="Ohm R."/>
            <person name="Pangilinan J."/>
            <person name="Park H.-J."/>
            <person name="Ramirez L."/>
            <person name="Alfaro M."/>
            <person name="Sun H."/>
            <person name="Tritt A."/>
            <person name="Yoshinaga Y."/>
            <person name="Zwiers L.-H."/>
            <person name="Turgeon B."/>
            <person name="Goodwin S."/>
            <person name="Spatafora J."/>
            <person name="Crous P."/>
            <person name="Grigoriev I."/>
        </authorList>
    </citation>
    <scope>NUCLEOTIDE SEQUENCE</scope>
    <source>
        <strain evidence="1">ATCC 74209</strain>
    </source>
</reference>
<dbReference type="Proteomes" id="UP000799536">
    <property type="component" value="Unassembled WGS sequence"/>
</dbReference>
<dbReference type="AlphaFoldDB" id="A0A9P4JX88"/>
<organism evidence="1 2">
    <name type="scientific">Delitschia confertaspora ATCC 74209</name>
    <dbReference type="NCBI Taxonomy" id="1513339"/>
    <lineage>
        <taxon>Eukaryota</taxon>
        <taxon>Fungi</taxon>
        <taxon>Dikarya</taxon>
        <taxon>Ascomycota</taxon>
        <taxon>Pezizomycotina</taxon>
        <taxon>Dothideomycetes</taxon>
        <taxon>Pleosporomycetidae</taxon>
        <taxon>Pleosporales</taxon>
        <taxon>Delitschiaceae</taxon>
        <taxon>Delitschia</taxon>
    </lineage>
</organism>
<accession>A0A9P4JX88</accession>
<comment type="caution">
    <text evidence="1">The sequence shown here is derived from an EMBL/GenBank/DDBJ whole genome shotgun (WGS) entry which is preliminary data.</text>
</comment>
<dbReference type="EMBL" id="ML993860">
    <property type="protein sequence ID" value="KAF2205197.1"/>
    <property type="molecule type" value="Genomic_DNA"/>
</dbReference>
<name>A0A9P4JX88_9PLEO</name>